<evidence type="ECO:0000256" key="1">
    <source>
        <dbReference type="ARBA" id="ARBA00004141"/>
    </source>
</evidence>
<evidence type="ECO:0000256" key="3">
    <source>
        <dbReference type="ARBA" id="ARBA00022989"/>
    </source>
</evidence>
<protein>
    <submittedName>
        <fullName evidence="6">DoxX-like family protein</fullName>
    </submittedName>
</protein>
<feature type="transmembrane region" description="Helical" evidence="5">
    <location>
        <begin position="100"/>
        <end position="118"/>
    </location>
</feature>
<proteinExistence type="predicted"/>
<dbReference type="InterPro" id="IPR032808">
    <property type="entry name" value="DoxX"/>
</dbReference>
<comment type="subcellular location">
    <subcellularLocation>
        <location evidence="1">Membrane</location>
        <topology evidence="1">Multi-pass membrane protein</topology>
    </subcellularLocation>
</comment>
<accession>A0A521CNG7</accession>
<dbReference type="GO" id="GO:0016020">
    <property type="term" value="C:membrane"/>
    <property type="evidence" value="ECO:0007669"/>
    <property type="project" value="UniProtKB-SubCell"/>
</dbReference>
<reference evidence="6 7" key="1">
    <citation type="submission" date="2017-05" db="EMBL/GenBank/DDBJ databases">
        <authorList>
            <person name="Varghese N."/>
            <person name="Submissions S."/>
        </authorList>
    </citation>
    <scope>NUCLEOTIDE SEQUENCE [LARGE SCALE GENOMIC DNA]</scope>
    <source>
        <strain evidence="6 7">DSM 19036</strain>
    </source>
</reference>
<feature type="transmembrane region" description="Helical" evidence="5">
    <location>
        <begin position="50"/>
        <end position="68"/>
    </location>
</feature>
<evidence type="ECO:0000256" key="5">
    <source>
        <dbReference type="SAM" id="Phobius"/>
    </source>
</evidence>
<evidence type="ECO:0000256" key="2">
    <source>
        <dbReference type="ARBA" id="ARBA00022692"/>
    </source>
</evidence>
<dbReference type="OrthoDB" id="7960583at2"/>
<dbReference type="EMBL" id="FXTN01000004">
    <property type="protein sequence ID" value="SMO60983.1"/>
    <property type="molecule type" value="Genomic_DNA"/>
</dbReference>
<evidence type="ECO:0000256" key="4">
    <source>
        <dbReference type="ARBA" id="ARBA00023136"/>
    </source>
</evidence>
<evidence type="ECO:0000313" key="7">
    <source>
        <dbReference type="Proteomes" id="UP000320300"/>
    </source>
</evidence>
<feature type="transmembrane region" description="Helical" evidence="5">
    <location>
        <begin position="12"/>
        <end position="30"/>
    </location>
</feature>
<organism evidence="6 7">
    <name type="scientific">Pedobacter westerhofensis</name>
    <dbReference type="NCBI Taxonomy" id="425512"/>
    <lineage>
        <taxon>Bacteria</taxon>
        <taxon>Pseudomonadati</taxon>
        <taxon>Bacteroidota</taxon>
        <taxon>Sphingobacteriia</taxon>
        <taxon>Sphingobacteriales</taxon>
        <taxon>Sphingobacteriaceae</taxon>
        <taxon>Pedobacter</taxon>
    </lineage>
</organism>
<keyword evidence="7" id="KW-1185">Reference proteome</keyword>
<dbReference type="RefSeq" id="WP_142527788.1">
    <property type="nucleotide sequence ID" value="NZ_CBCSJO010000001.1"/>
</dbReference>
<name>A0A521CNG7_9SPHI</name>
<keyword evidence="3 5" id="KW-1133">Transmembrane helix</keyword>
<keyword evidence="2 5" id="KW-0812">Transmembrane</keyword>
<keyword evidence="4 5" id="KW-0472">Membrane</keyword>
<dbReference type="AlphaFoldDB" id="A0A521CNG7"/>
<feature type="transmembrane region" description="Helical" evidence="5">
    <location>
        <begin position="75"/>
        <end position="94"/>
    </location>
</feature>
<dbReference type="Pfam" id="PF13564">
    <property type="entry name" value="DoxX_2"/>
    <property type="match status" value="1"/>
</dbReference>
<dbReference type="Proteomes" id="UP000320300">
    <property type="component" value="Unassembled WGS sequence"/>
</dbReference>
<gene>
    <name evidence="6" type="ORF">SAMN06265348_10475</name>
</gene>
<sequence>MSSTNKTTKIIYWVSTGILAAFTLPGIFFMNSKEALDGTAHLGLPLWFHYEVSVGKFIGAVILILPLFPKRIKEWAYVAFGIDFLSAVIAHLAVDGMASMWYFPLVFFVILLISYVTYHQLQEAKL</sequence>
<evidence type="ECO:0000313" key="6">
    <source>
        <dbReference type="EMBL" id="SMO60983.1"/>
    </source>
</evidence>